<keyword evidence="1" id="KW-0812">Transmembrane</keyword>
<keyword evidence="1" id="KW-1133">Transmembrane helix</keyword>
<evidence type="ECO:0000313" key="3">
    <source>
        <dbReference type="Proteomes" id="UP000276417"/>
    </source>
</evidence>
<name>A0A3G8Y865_9DEIO</name>
<reference evidence="2 3" key="1">
    <citation type="submission" date="2018-11" db="EMBL/GenBank/DDBJ databases">
        <title>Deinococcus shelandsis sp. nov., isolated from South Shetland Islands soil of Antarctica.</title>
        <authorList>
            <person name="Tian J."/>
        </authorList>
    </citation>
    <scope>NUCLEOTIDE SEQUENCE [LARGE SCALE GENOMIC DNA]</scope>
    <source>
        <strain evidence="2 3">S14-83T</strain>
    </source>
</reference>
<feature type="transmembrane region" description="Helical" evidence="1">
    <location>
        <begin position="6"/>
        <end position="29"/>
    </location>
</feature>
<proteinExistence type="predicted"/>
<dbReference type="EMBL" id="CP034183">
    <property type="protein sequence ID" value="AZI41375.1"/>
    <property type="molecule type" value="Genomic_DNA"/>
</dbReference>
<dbReference type="AlphaFoldDB" id="A0A3G8Y865"/>
<dbReference type="RefSeq" id="WP_124867089.1">
    <property type="nucleotide sequence ID" value="NZ_CP034183.1"/>
</dbReference>
<organism evidence="2 3">
    <name type="scientific">Deinococcus psychrotolerans</name>
    <dbReference type="NCBI Taxonomy" id="2489213"/>
    <lineage>
        <taxon>Bacteria</taxon>
        <taxon>Thermotogati</taxon>
        <taxon>Deinococcota</taxon>
        <taxon>Deinococci</taxon>
        <taxon>Deinococcales</taxon>
        <taxon>Deinococcaceae</taxon>
        <taxon>Deinococcus</taxon>
    </lineage>
</organism>
<dbReference type="KEGG" id="dph:EHF33_00255"/>
<evidence type="ECO:0000313" key="2">
    <source>
        <dbReference type="EMBL" id="AZI41375.1"/>
    </source>
</evidence>
<gene>
    <name evidence="2" type="ORF">EHF33_00255</name>
</gene>
<accession>A0A3G8Y865</accession>
<dbReference type="Proteomes" id="UP000276417">
    <property type="component" value="Chromosome 1"/>
</dbReference>
<sequence length="93" mass="10116">MLSTPLLVLLTLAGITATCTGGYLLFSRIKFGPDRQIDPRLILWPFIAMVLGDVGAGALFFVFKAPLWMPISVLVAGYVGVQLALLRRRSRPG</sequence>
<feature type="transmembrane region" description="Helical" evidence="1">
    <location>
        <begin position="67"/>
        <end position="86"/>
    </location>
</feature>
<keyword evidence="1" id="KW-0472">Membrane</keyword>
<protein>
    <submittedName>
        <fullName evidence="2">Uncharacterized protein</fullName>
    </submittedName>
</protein>
<feature type="transmembrane region" description="Helical" evidence="1">
    <location>
        <begin position="41"/>
        <end position="61"/>
    </location>
</feature>
<evidence type="ECO:0000256" key="1">
    <source>
        <dbReference type="SAM" id="Phobius"/>
    </source>
</evidence>
<keyword evidence="3" id="KW-1185">Reference proteome</keyword>